<dbReference type="PANTHER" id="PTHR43199:SF1">
    <property type="entry name" value="GLUTATHIONE HYDROLASE PROENZYME"/>
    <property type="match status" value="1"/>
</dbReference>
<feature type="binding site" evidence="10">
    <location>
        <begin position="470"/>
        <end position="471"/>
    </location>
    <ligand>
        <name>L-glutamate</name>
        <dbReference type="ChEBI" id="CHEBI:29985"/>
    </ligand>
</feature>
<dbReference type="InterPro" id="IPR029055">
    <property type="entry name" value="Ntn_hydrolases_N"/>
</dbReference>
<keyword evidence="11" id="KW-0317">Glutathione biosynthesis</keyword>
<organism evidence="13 14">
    <name type="scientific">Hyphomicrobium album</name>
    <dbReference type="NCBI Taxonomy" id="2665159"/>
    <lineage>
        <taxon>Bacteria</taxon>
        <taxon>Pseudomonadati</taxon>
        <taxon>Pseudomonadota</taxon>
        <taxon>Alphaproteobacteria</taxon>
        <taxon>Hyphomicrobiales</taxon>
        <taxon>Hyphomicrobiaceae</taxon>
        <taxon>Hyphomicrobium</taxon>
    </lineage>
</organism>
<evidence type="ECO:0000256" key="12">
    <source>
        <dbReference type="SAM" id="SignalP"/>
    </source>
</evidence>
<evidence type="ECO:0000256" key="11">
    <source>
        <dbReference type="RuleBase" id="RU368036"/>
    </source>
</evidence>
<evidence type="ECO:0000256" key="7">
    <source>
        <dbReference type="ARBA" id="ARBA00023315"/>
    </source>
</evidence>
<dbReference type="Gene3D" id="1.10.246.130">
    <property type="match status" value="1"/>
</dbReference>
<comment type="caution">
    <text evidence="13">The sequence shown here is derived from an EMBL/GenBank/DDBJ whole genome shotgun (WGS) entry which is preliminary data.</text>
</comment>
<dbReference type="AlphaFoldDB" id="A0A6I3KKD4"/>
<feature type="binding site" evidence="10">
    <location>
        <position position="493"/>
    </location>
    <ligand>
        <name>L-glutamate</name>
        <dbReference type="ChEBI" id="CHEBI:29985"/>
    </ligand>
</feature>
<dbReference type="InterPro" id="IPR055262">
    <property type="entry name" value="GGT_CS"/>
</dbReference>
<gene>
    <name evidence="13" type="primary">ggt</name>
    <name evidence="13" type="ORF">GIW81_07635</name>
</gene>
<dbReference type="Gene3D" id="3.60.20.40">
    <property type="match status" value="1"/>
</dbReference>
<dbReference type="PANTHER" id="PTHR43199">
    <property type="entry name" value="GLUTATHIONE HYDROLASE"/>
    <property type="match status" value="1"/>
</dbReference>
<keyword evidence="6 11" id="KW-0865">Zymogen</keyword>
<evidence type="ECO:0000256" key="4">
    <source>
        <dbReference type="ARBA" id="ARBA00022679"/>
    </source>
</evidence>
<evidence type="ECO:0000256" key="9">
    <source>
        <dbReference type="PIRSR" id="PIRSR600101-1"/>
    </source>
</evidence>
<reference evidence="13 14" key="1">
    <citation type="submission" date="2019-11" db="EMBL/GenBank/DDBJ databases">
        <title>Identification of a novel strain.</title>
        <authorList>
            <person name="Xu Q."/>
            <person name="Wang G."/>
        </authorList>
    </citation>
    <scope>NUCLEOTIDE SEQUENCE [LARGE SCALE GENOMIC DNA]</scope>
    <source>
        <strain evidence="14">xq</strain>
    </source>
</reference>
<dbReference type="EC" id="2.3.2.2" evidence="11"/>
<evidence type="ECO:0000256" key="10">
    <source>
        <dbReference type="PIRSR" id="PIRSR600101-2"/>
    </source>
</evidence>
<comment type="catalytic activity">
    <reaction evidence="2 11">
        <text>glutathione + H2O = L-cysteinylglycine + L-glutamate</text>
        <dbReference type="Rhea" id="RHEA:28807"/>
        <dbReference type="ChEBI" id="CHEBI:15377"/>
        <dbReference type="ChEBI" id="CHEBI:29985"/>
        <dbReference type="ChEBI" id="CHEBI:57925"/>
        <dbReference type="ChEBI" id="CHEBI:61694"/>
        <dbReference type="EC" id="3.4.19.13"/>
    </reaction>
</comment>
<evidence type="ECO:0000256" key="2">
    <source>
        <dbReference type="ARBA" id="ARBA00001089"/>
    </source>
</evidence>
<dbReference type="Proteomes" id="UP000440694">
    <property type="component" value="Unassembled WGS sequence"/>
</dbReference>
<comment type="pathway">
    <text evidence="11">Sulfur metabolism; glutathione metabolism.</text>
</comment>
<dbReference type="InterPro" id="IPR043137">
    <property type="entry name" value="GGT_ssub_C"/>
</dbReference>
<dbReference type="SUPFAM" id="SSF56235">
    <property type="entry name" value="N-terminal nucleophile aminohydrolases (Ntn hydrolases)"/>
    <property type="match status" value="1"/>
</dbReference>
<comment type="subunit">
    <text evidence="11">This enzyme consists of two polypeptide chains, which are synthesized in precursor form from a single polypeptide.</text>
</comment>
<dbReference type="EMBL" id="WMBQ01000001">
    <property type="protein sequence ID" value="MTD94207.1"/>
    <property type="molecule type" value="Genomic_DNA"/>
</dbReference>
<dbReference type="InterPro" id="IPR000101">
    <property type="entry name" value="GGT_peptidase"/>
</dbReference>
<accession>A0A6I3KKD4</accession>
<evidence type="ECO:0000313" key="14">
    <source>
        <dbReference type="Proteomes" id="UP000440694"/>
    </source>
</evidence>
<dbReference type="NCBIfam" id="TIGR00066">
    <property type="entry name" value="g_glut_trans"/>
    <property type="match status" value="1"/>
</dbReference>
<proteinExistence type="inferred from homology"/>
<dbReference type="GO" id="GO:0006751">
    <property type="term" value="P:glutathione catabolic process"/>
    <property type="evidence" value="ECO:0007669"/>
    <property type="project" value="UniProtKB-UniRule"/>
</dbReference>
<feature type="binding site" evidence="10">
    <location>
        <position position="445"/>
    </location>
    <ligand>
        <name>L-glutamate</name>
        <dbReference type="ChEBI" id="CHEBI:29985"/>
    </ligand>
</feature>
<sequence>MLLRPLNCLLAPLLAILLAASAEAQLLDPRSSPEAATGEQTHELAIGKRHMVSAANALAAEAGREMLRAGGSAIDAAIATQLVLNLVEPQSSGIGGGAFILYWDKAKAELKVYDGRETAPASATPDRFLVDGKPMPFNKAVLSGLSVGVPGLVRLLEDVHKQHGKLAWAKLFEPAIRLAEGGFEISQRLHVLLRLDGPDSFVPAARRYFFTDGGSALPIGHRLRNAEFAATLRAIAAGGANAFYEGPIAQAIVDAVAAAPTAPGGMTLDDLKNYRVKERPPLCVSYRAHEVCGVGPPSSGGPTVAQTLKLIEPLDIGTTPDAALNARAVHLITEAEKLAFADRNKYVGDPDFVAVPDGLLDDAYIAERRKLIDPQRGVDKPKAGEPPGLKRQSFGVDATIERSGTSHISIVDEAGNAVSMTTTIEGGFGSHNWAAGFLLNNELTDFSFAPVDAAGQPVANAVAPGKRPRSSMAPTIVFDTQRNVEAVLGSPGGSRIILYVLKTLVALLDWGLDAQRAADLTNFGSQGSGLEIELDWAAVPLGLTLRPLGHRIVPSLMNSGIHIVMRRDGRLEGAADARREGAALGD</sequence>
<evidence type="ECO:0000256" key="6">
    <source>
        <dbReference type="ARBA" id="ARBA00023145"/>
    </source>
</evidence>
<keyword evidence="4 11" id="KW-0808">Transferase</keyword>
<dbReference type="GO" id="GO:0036374">
    <property type="term" value="F:glutathione hydrolase activity"/>
    <property type="evidence" value="ECO:0007669"/>
    <property type="project" value="UniProtKB-UniRule"/>
</dbReference>
<evidence type="ECO:0000256" key="8">
    <source>
        <dbReference type="ARBA" id="ARBA00047417"/>
    </source>
</evidence>
<keyword evidence="14" id="KW-1185">Reference proteome</keyword>
<comment type="catalytic activity">
    <reaction evidence="1 11">
        <text>an S-substituted glutathione + H2O = an S-substituted L-cysteinylglycine + L-glutamate</text>
        <dbReference type="Rhea" id="RHEA:59468"/>
        <dbReference type="ChEBI" id="CHEBI:15377"/>
        <dbReference type="ChEBI" id="CHEBI:29985"/>
        <dbReference type="ChEBI" id="CHEBI:90779"/>
        <dbReference type="ChEBI" id="CHEBI:143103"/>
        <dbReference type="EC" id="3.4.19.13"/>
    </reaction>
</comment>
<comment type="PTM">
    <text evidence="11">Cleaved by autocatalysis into a large and a small subunit.</text>
</comment>
<feature type="binding site" evidence="10">
    <location>
        <position position="116"/>
    </location>
    <ligand>
        <name>L-glutamate</name>
        <dbReference type="ChEBI" id="CHEBI:29985"/>
    </ligand>
</feature>
<dbReference type="InterPro" id="IPR051792">
    <property type="entry name" value="GGT_bact"/>
</dbReference>
<comment type="similarity">
    <text evidence="3 11">Belongs to the gamma-glutamyltransferase family.</text>
</comment>
<dbReference type="Pfam" id="PF01019">
    <property type="entry name" value="G_glu_transpept"/>
    <property type="match status" value="1"/>
</dbReference>
<dbReference type="GO" id="GO:0103068">
    <property type="term" value="F:leukotriene C4 gamma-glutamyl transferase activity"/>
    <property type="evidence" value="ECO:0007669"/>
    <property type="project" value="UniProtKB-EC"/>
</dbReference>
<dbReference type="InterPro" id="IPR043138">
    <property type="entry name" value="GGT_lsub"/>
</dbReference>
<dbReference type="UniPathway" id="UPA00204"/>
<dbReference type="RefSeq" id="WP_154738662.1">
    <property type="nucleotide sequence ID" value="NZ_WMBQ01000001.1"/>
</dbReference>
<evidence type="ECO:0000256" key="3">
    <source>
        <dbReference type="ARBA" id="ARBA00009381"/>
    </source>
</evidence>
<dbReference type="EC" id="3.4.19.13" evidence="11"/>
<keyword evidence="7 11" id="KW-0012">Acyltransferase</keyword>
<feature type="active site" description="Nucleophile" evidence="9">
    <location>
        <position position="405"/>
    </location>
</feature>
<evidence type="ECO:0000313" key="13">
    <source>
        <dbReference type="EMBL" id="MTD94207.1"/>
    </source>
</evidence>
<protein>
    <recommendedName>
        <fullName evidence="11">Glutathione hydrolase proenzyme</fullName>
        <ecNumber evidence="11">2.3.2.2</ecNumber>
        <ecNumber evidence="11">3.4.19.13</ecNumber>
    </recommendedName>
    <component>
        <recommendedName>
            <fullName evidence="11">Glutathione hydrolase large chain</fullName>
        </recommendedName>
    </component>
    <component>
        <recommendedName>
            <fullName evidence="11">Glutathione hydrolase small chain</fullName>
        </recommendedName>
    </component>
</protein>
<dbReference type="PROSITE" id="PS00462">
    <property type="entry name" value="G_GLU_TRANSPEPTIDASE"/>
    <property type="match status" value="1"/>
</dbReference>
<dbReference type="GO" id="GO:0006750">
    <property type="term" value="P:glutathione biosynthetic process"/>
    <property type="evidence" value="ECO:0007669"/>
    <property type="project" value="UniProtKB-KW"/>
</dbReference>
<evidence type="ECO:0000256" key="5">
    <source>
        <dbReference type="ARBA" id="ARBA00022801"/>
    </source>
</evidence>
<feature type="chain" id="PRO_5026029649" description="Glutathione hydrolase proenzyme" evidence="12">
    <location>
        <begin position="25"/>
        <end position="586"/>
    </location>
</feature>
<evidence type="ECO:0000256" key="1">
    <source>
        <dbReference type="ARBA" id="ARBA00001049"/>
    </source>
</evidence>
<dbReference type="PRINTS" id="PR01210">
    <property type="entry name" value="GGTRANSPTASE"/>
</dbReference>
<name>A0A6I3KKD4_9HYPH</name>
<comment type="catalytic activity">
    <reaction evidence="8 11">
        <text>an N-terminal (5-L-glutamyl)-[peptide] + an alpha-amino acid = 5-L-glutamyl amino acid + an N-terminal L-alpha-aminoacyl-[peptide]</text>
        <dbReference type="Rhea" id="RHEA:23904"/>
        <dbReference type="Rhea" id="RHEA-COMP:9780"/>
        <dbReference type="Rhea" id="RHEA-COMP:9795"/>
        <dbReference type="ChEBI" id="CHEBI:77644"/>
        <dbReference type="ChEBI" id="CHEBI:78597"/>
        <dbReference type="ChEBI" id="CHEBI:78599"/>
        <dbReference type="ChEBI" id="CHEBI:78608"/>
        <dbReference type="EC" id="2.3.2.2"/>
    </reaction>
</comment>
<feature type="signal peptide" evidence="12">
    <location>
        <begin position="1"/>
        <end position="24"/>
    </location>
</feature>
<keyword evidence="12" id="KW-0732">Signal</keyword>
<keyword evidence="5 11" id="KW-0378">Hydrolase</keyword>